<dbReference type="FunFam" id="3.10.50.40:FF:000001">
    <property type="entry name" value="Trigger factor"/>
    <property type="match status" value="1"/>
</dbReference>
<gene>
    <name evidence="12 18" type="primary">tig</name>
    <name evidence="18" type="ORF">M5X16_17245</name>
    <name evidence="19" type="ORF">PC41400_24705</name>
</gene>
<keyword evidence="21" id="KW-1185">Reference proteome</keyword>
<feature type="region of interest" description="Disordered" evidence="16">
    <location>
        <begin position="426"/>
        <end position="454"/>
    </location>
</feature>
<dbReference type="GO" id="GO:0003755">
    <property type="term" value="F:peptidyl-prolyl cis-trans isomerase activity"/>
    <property type="evidence" value="ECO:0007669"/>
    <property type="project" value="UniProtKB-UniRule"/>
</dbReference>
<dbReference type="Gene3D" id="1.10.3120.10">
    <property type="entry name" value="Trigger factor, C-terminal domain"/>
    <property type="match status" value="1"/>
</dbReference>
<dbReference type="AlphaFoldDB" id="A0A410X279"/>
<dbReference type="EMBL" id="JAMDMJ010000022">
    <property type="protein sequence ID" value="MCY9597510.1"/>
    <property type="molecule type" value="Genomic_DNA"/>
</dbReference>
<keyword evidence="7 12" id="KW-0143">Chaperone</keyword>
<evidence type="ECO:0000259" key="17">
    <source>
        <dbReference type="PROSITE" id="PS50059"/>
    </source>
</evidence>
<evidence type="ECO:0000256" key="16">
    <source>
        <dbReference type="SAM" id="MobiDB-lite"/>
    </source>
</evidence>
<comment type="function">
    <text evidence="10 12">Involved in protein export. Acts as a chaperone by maintaining the newly synthesized protein in an open conformation. Functions as a peptidyl-prolyl cis-trans isomerase.</text>
</comment>
<dbReference type="GO" id="GO:0051083">
    <property type="term" value="P:'de novo' cotranslational protein folding"/>
    <property type="evidence" value="ECO:0007669"/>
    <property type="project" value="TreeGrafter"/>
</dbReference>
<evidence type="ECO:0000256" key="11">
    <source>
        <dbReference type="ARBA" id="ARBA00029986"/>
    </source>
</evidence>
<feature type="compositionally biased region" description="Basic and acidic residues" evidence="16">
    <location>
        <begin position="427"/>
        <end position="437"/>
    </location>
</feature>
<dbReference type="Pfam" id="PF00254">
    <property type="entry name" value="FKBP_C"/>
    <property type="match status" value="1"/>
</dbReference>
<dbReference type="PANTHER" id="PTHR30560">
    <property type="entry name" value="TRIGGER FACTOR CHAPERONE AND PEPTIDYL-PROLYL CIS/TRANS ISOMERASE"/>
    <property type="match status" value="1"/>
</dbReference>
<dbReference type="InterPro" id="IPR036611">
    <property type="entry name" value="Trigger_fac_ribosome-bd_sf"/>
</dbReference>
<dbReference type="EC" id="5.2.1.8" evidence="3 12"/>
<proteinExistence type="inferred from homology"/>
<evidence type="ECO:0000256" key="13">
    <source>
        <dbReference type="PROSITE-ProRule" id="PRU00277"/>
    </source>
</evidence>
<keyword evidence="15" id="KW-0175">Coiled coil</keyword>
<dbReference type="KEGG" id="pchi:PC41400_24705"/>
<dbReference type="HAMAP" id="MF_00303">
    <property type="entry name" value="Trigger_factor_Tig"/>
    <property type="match status" value="1"/>
</dbReference>
<keyword evidence="5 12" id="KW-0132">Cell division</keyword>
<feature type="coiled-coil region" evidence="15">
    <location>
        <begin position="368"/>
        <end position="399"/>
    </location>
</feature>
<dbReference type="Proteomes" id="UP000288943">
    <property type="component" value="Chromosome"/>
</dbReference>
<accession>A0A410X279</accession>
<evidence type="ECO:0000256" key="7">
    <source>
        <dbReference type="ARBA" id="ARBA00023186"/>
    </source>
</evidence>
<dbReference type="SUPFAM" id="SSF54534">
    <property type="entry name" value="FKBP-like"/>
    <property type="match status" value="1"/>
</dbReference>
<dbReference type="SUPFAM" id="SSF102735">
    <property type="entry name" value="Trigger factor ribosome-binding domain"/>
    <property type="match status" value="1"/>
</dbReference>
<dbReference type="InterPro" id="IPR008881">
    <property type="entry name" value="Trigger_fac_ribosome-bd_bac"/>
</dbReference>
<evidence type="ECO:0000256" key="10">
    <source>
        <dbReference type="ARBA" id="ARBA00024849"/>
    </source>
</evidence>
<keyword evidence="9 12" id="KW-0131">Cell cycle</keyword>
<dbReference type="OrthoDB" id="9767721at2"/>
<reference evidence="18 21" key="2">
    <citation type="submission" date="2022-05" db="EMBL/GenBank/DDBJ databases">
        <title>Genome Sequencing of Bee-Associated Microbes.</title>
        <authorList>
            <person name="Dunlap C."/>
        </authorList>
    </citation>
    <scope>NUCLEOTIDE SEQUENCE [LARGE SCALE GENOMIC DNA]</scope>
    <source>
        <strain evidence="18 21">NRRL B-23120</strain>
    </source>
</reference>
<evidence type="ECO:0000256" key="1">
    <source>
        <dbReference type="ARBA" id="ARBA00000971"/>
    </source>
</evidence>
<keyword evidence="8 12" id="KW-0413">Isomerase</keyword>
<dbReference type="InterPro" id="IPR037041">
    <property type="entry name" value="Trigger_fac_C_sf"/>
</dbReference>
<dbReference type="GO" id="GO:0043335">
    <property type="term" value="P:protein unfolding"/>
    <property type="evidence" value="ECO:0007669"/>
    <property type="project" value="TreeGrafter"/>
</dbReference>
<dbReference type="InterPro" id="IPR005215">
    <property type="entry name" value="Trig_fac"/>
</dbReference>
<dbReference type="GO" id="GO:0051301">
    <property type="term" value="P:cell division"/>
    <property type="evidence" value="ECO:0007669"/>
    <property type="project" value="UniProtKB-KW"/>
</dbReference>
<evidence type="ECO:0000256" key="15">
    <source>
        <dbReference type="SAM" id="Coils"/>
    </source>
</evidence>
<dbReference type="PIRSF" id="PIRSF003095">
    <property type="entry name" value="Trigger_factor"/>
    <property type="match status" value="1"/>
</dbReference>
<dbReference type="Gene3D" id="3.30.70.1050">
    <property type="entry name" value="Trigger factor ribosome-binding domain"/>
    <property type="match status" value="1"/>
</dbReference>
<name>A0A410X279_9BACL</name>
<comment type="subcellular location">
    <subcellularLocation>
        <location evidence="12">Cytoplasm</location>
    </subcellularLocation>
    <text evidence="12">About half TF is bound to the ribosome near the polypeptide exit tunnel while the other half is free in the cytoplasm.</text>
</comment>
<dbReference type="Pfam" id="PF05697">
    <property type="entry name" value="Trigger_N"/>
    <property type="match status" value="1"/>
</dbReference>
<dbReference type="InterPro" id="IPR001179">
    <property type="entry name" value="PPIase_FKBP_dom"/>
</dbReference>
<dbReference type="Proteomes" id="UP001527202">
    <property type="component" value="Unassembled WGS sequence"/>
</dbReference>
<dbReference type="InterPro" id="IPR046357">
    <property type="entry name" value="PPIase_dom_sf"/>
</dbReference>
<evidence type="ECO:0000313" key="19">
    <source>
        <dbReference type="EMBL" id="QAV20707.1"/>
    </source>
</evidence>
<sequence>MKASWEKIEKNTAVLDIEVEAEQVADALDRAFKKVVAKVNVPGFRKGKVPRSIFEKRFGIESLYQDALDIILPEAYMQAVQETGIEPVDRPEVDVEQFGKGQALKFKAKVAVKPEVELGDYKGIAIPAADSAVTPKEIDEELERLQQRHAELVVVEEGAAANGDITIIDFEGFVNGEAFEGGKAEKYSLELGSNSFIPGFEEQIVGMTKDEEKDIEVTFPEEYHSEQLKGQAATFKVKLHDIKRKNLPELDDEFAKDVSEFDTLEEYKQDIAKNLEEKKKQDAEVQRETAVVEKAAANANVEIPASMIETELDQMVGEFERRLRMQGMTLDLYFQFSGQNVDVLKSQMREDADKRVRNNLVLEAIAIAEKIEATDEDVNAELDRLAEQYQKSVEELRSIFEANGSLEGIKQDLAVRKTVDFLLANSTEEKEKPAKKEPKAKKAAKEEAKEEAAE</sequence>
<evidence type="ECO:0000256" key="12">
    <source>
        <dbReference type="HAMAP-Rule" id="MF_00303"/>
    </source>
</evidence>
<dbReference type="GO" id="GO:0005737">
    <property type="term" value="C:cytoplasm"/>
    <property type="evidence" value="ECO:0007669"/>
    <property type="project" value="UniProtKB-SubCell"/>
</dbReference>
<reference evidence="19 20" key="1">
    <citation type="submission" date="2018-01" db="EMBL/GenBank/DDBJ databases">
        <title>The whole genome sequencing and assembly of Paenibacillus chitinolyticus KCCM 41400 strain.</title>
        <authorList>
            <person name="Kim J.-Y."/>
            <person name="Park M.-K."/>
            <person name="Lee Y.-J."/>
            <person name="Yi H."/>
            <person name="Bahn Y.-S."/>
            <person name="Kim J.F."/>
            <person name="Lee D.-W."/>
        </authorList>
    </citation>
    <scope>NUCLEOTIDE SEQUENCE [LARGE SCALE GENOMIC DNA]</scope>
    <source>
        <strain evidence="19 20">KCCM 41400</strain>
    </source>
</reference>
<evidence type="ECO:0000256" key="8">
    <source>
        <dbReference type="ARBA" id="ARBA00023235"/>
    </source>
</evidence>
<dbReference type="InterPro" id="IPR008880">
    <property type="entry name" value="Trigger_fac_C"/>
</dbReference>
<dbReference type="NCBIfam" id="TIGR00115">
    <property type="entry name" value="tig"/>
    <property type="match status" value="1"/>
</dbReference>
<dbReference type="SUPFAM" id="SSF109998">
    <property type="entry name" value="Triger factor/SurA peptide-binding domain-like"/>
    <property type="match status" value="1"/>
</dbReference>
<protein>
    <recommendedName>
        <fullName evidence="4 12">Trigger factor</fullName>
        <shortName evidence="12">TF</shortName>
        <ecNumber evidence="3 12">5.2.1.8</ecNumber>
    </recommendedName>
    <alternativeName>
        <fullName evidence="11 12">PPIase</fullName>
    </alternativeName>
</protein>
<evidence type="ECO:0000256" key="3">
    <source>
        <dbReference type="ARBA" id="ARBA00013194"/>
    </source>
</evidence>
<comment type="catalytic activity">
    <reaction evidence="1 12 13">
        <text>[protein]-peptidylproline (omega=180) = [protein]-peptidylproline (omega=0)</text>
        <dbReference type="Rhea" id="RHEA:16237"/>
        <dbReference type="Rhea" id="RHEA-COMP:10747"/>
        <dbReference type="Rhea" id="RHEA-COMP:10748"/>
        <dbReference type="ChEBI" id="CHEBI:83833"/>
        <dbReference type="ChEBI" id="CHEBI:83834"/>
        <dbReference type="EC" id="5.2.1.8"/>
    </reaction>
</comment>
<dbReference type="RefSeq" id="WP_042230546.1">
    <property type="nucleotide sequence ID" value="NZ_CP026520.1"/>
</dbReference>
<evidence type="ECO:0000313" key="21">
    <source>
        <dbReference type="Proteomes" id="UP001527202"/>
    </source>
</evidence>
<feature type="compositionally biased region" description="Basic and acidic residues" evidence="16">
    <location>
        <begin position="443"/>
        <end position="454"/>
    </location>
</feature>
<evidence type="ECO:0000256" key="9">
    <source>
        <dbReference type="ARBA" id="ARBA00023306"/>
    </source>
</evidence>
<evidence type="ECO:0000256" key="6">
    <source>
        <dbReference type="ARBA" id="ARBA00023110"/>
    </source>
</evidence>
<evidence type="ECO:0000256" key="4">
    <source>
        <dbReference type="ARBA" id="ARBA00016902"/>
    </source>
</evidence>
<dbReference type="Gene3D" id="3.10.50.40">
    <property type="match status" value="1"/>
</dbReference>
<organism evidence="19 20">
    <name type="scientific">Paenibacillus chitinolyticus</name>
    <dbReference type="NCBI Taxonomy" id="79263"/>
    <lineage>
        <taxon>Bacteria</taxon>
        <taxon>Bacillati</taxon>
        <taxon>Bacillota</taxon>
        <taxon>Bacilli</taxon>
        <taxon>Bacillales</taxon>
        <taxon>Paenibacillaceae</taxon>
        <taxon>Paenibacillus</taxon>
    </lineage>
</organism>
<evidence type="ECO:0000256" key="2">
    <source>
        <dbReference type="ARBA" id="ARBA00005464"/>
    </source>
</evidence>
<comment type="domain">
    <text evidence="12">Consists of 3 domains; the N-terminus binds the ribosome, the middle domain has PPIase activity, while the C-terminus has intrinsic chaperone activity on its own.</text>
</comment>
<dbReference type="PANTHER" id="PTHR30560:SF3">
    <property type="entry name" value="TRIGGER FACTOR-LIKE PROTEIN TIG, CHLOROPLASTIC"/>
    <property type="match status" value="1"/>
</dbReference>
<feature type="domain" description="PPIase FKBP-type" evidence="17">
    <location>
        <begin position="163"/>
        <end position="248"/>
    </location>
</feature>
<dbReference type="GO" id="GO:0044183">
    <property type="term" value="F:protein folding chaperone"/>
    <property type="evidence" value="ECO:0007669"/>
    <property type="project" value="TreeGrafter"/>
</dbReference>
<comment type="similarity">
    <text evidence="2 12 14">Belongs to the FKBP-type PPIase family. Tig subfamily.</text>
</comment>
<dbReference type="PROSITE" id="PS50059">
    <property type="entry name" value="FKBP_PPIASE"/>
    <property type="match status" value="1"/>
</dbReference>
<feature type="coiled-coil region" evidence="15">
    <location>
        <begin position="261"/>
        <end position="288"/>
    </location>
</feature>
<evidence type="ECO:0000256" key="5">
    <source>
        <dbReference type="ARBA" id="ARBA00022618"/>
    </source>
</evidence>
<keyword evidence="6 12" id="KW-0697">Rotamase</keyword>
<evidence type="ECO:0000313" key="20">
    <source>
        <dbReference type="Proteomes" id="UP000288943"/>
    </source>
</evidence>
<dbReference type="EMBL" id="CP026520">
    <property type="protein sequence ID" value="QAV20707.1"/>
    <property type="molecule type" value="Genomic_DNA"/>
</dbReference>
<dbReference type="InterPro" id="IPR027304">
    <property type="entry name" value="Trigger_fact/SurA_dom_sf"/>
</dbReference>
<dbReference type="GO" id="GO:0043022">
    <property type="term" value="F:ribosome binding"/>
    <property type="evidence" value="ECO:0007669"/>
    <property type="project" value="TreeGrafter"/>
</dbReference>
<dbReference type="Pfam" id="PF05698">
    <property type="entry name" value="Trigger_C"/>
    <property type="match status" value="1"/>
</dbReference>
<dbReference type="GO" id="GO:0015031">
    <property type="term" value="P:protein transport"/>
    <property type="evidence" value="ECO:0007669"/>
    <property type="project" value="UniProtKB-UniRule"/>
</dbReference>
<dbReference type="GeneID" id="95377997"/>
<evidence type="ECO:0000313" key="18">
    <source>
        <dbReference type="EMBL" id="MCY9597510.1"/>
    </source>
</evidence>
<evidence type="ECO:0000256" key="14">
    <source>
        <dbReference type="RuleBase" id="RU003914"/>
    </source>
</evidence>
<keyword evidence="12" id="KW-0963">Cytoplasm</keyword>